<dbReference type="OrthoDB" id="3694837at2"/>
<gene>
    <name evidence="1" type="ORF">AWC22_27525</name>
</gene>
<organism evidence="1 2">
    <name type="scientific">Mycobacterium riyadhense</name>
    <dbReference type="NCBI Taxonomy" id="486698"/>
    <lineage>
        <taxon>Bacteria</taxon>
        <taxon>Bacillati</taxon>
        <taxon>Actinomycetota</taxon>
        <taxon>Actinomycetes</taxon>
        <taxon>Mycobacteriales</taxon>
        <taxon>Mycobacteriaceae</taxon>
        <taxon>Mycobacterium</taxon>
    </lineage>
</organism>
<evidence type="ECO:0000313" key="1">
    <source>
        <dbReference type="EMBL" id="ORW67491.1"/>
    </source>
</evidence>
<dbReference type="AlphaFoldDB" id="A0A1X2BV62"/>
<comment type="caution">
    <text evidence="1">The sequence shown here is derived from an EMBL/GenBank/DDBJ whole genome shotgun (WGS) entry which is preliminary data.</text>
</comment>
<sequence>MVTVEADPVDVESRLAVGGIGCPTCRDGVLGGWGYARARQIAGIGDPLRPRRGRCRSCAVTHVLLPVTVLLRRAYAAERIWAAVTARATGAGHRRIGASLQMPAATVRGWLRRAGSRLEALRVWFLRVAVAAGVDVAIPDATGCAWRDLVAAVTAATAALRFRFGASGLVDTVTPQRVVVALSAGRLLTPGWSPPRALSVGNTNRP</sequence>
<dbReference type="GeneID" id="93497669"/>
<dbReference type="Proteomes" id="UP000193087">
    <property type="component" value="Unassembled WGS sequence"/>
</dbReference>
<dbReference type="RefSeq" id="WP_085252296.1">
    <property type="nucleotide sequence ID" value="NZ_CAJMWJ010000004.1"/>
</dbReference>
<name>A0A1X2BV62_9MYCO</name>
<evidence type="ECO:0000313" key="2">
    <source>
        <dbReference type="Proteomes" id="UP000193087"/>
    </source>
</evidence>
<protein>
    <submittedName>
        <fullName evidence="1">Uncharacterized protein</fullName>
    </submittedName>
</protein>
<keyword evidence="2" id="KW-1185">Reference proteome</keyword>
<dbReference type="EMBL" id="LQPQ01000181">
    <property type="protein sequence ID" value="ORW67491.1"/>
    <property type="molecule type" value="Genomic_DNA"/>
</dbReference>
<proteinExistence type="predicted"/>
<accession>A0A1X2BV62</accession>
<reference evidence="1 2" key="1">
    <citation type="submission" date="2016-01" db="EMBL/GenBank/DDBJ databases">
        <title>The new phylogeny of the genus Mycobacterium.</title>
        <authorList>
            <person name="Tarcisio F."/>
            <person name="Conor M."/>
            <person name="Antonella G."/>
            <person name="Elisabetta G."/>
            <person name="Giulia F.S."/>
            <person name="Sara T."/>
            <person name="Anna F."/>
            <person name="Clotilde B."/>
            <person name="Roberto B."/>
            <person name="Veronica D.S."/>
            <person name="Fabio R."/>
            <person name="Monica P."/>
            <person name="Olivier J."/>
            <person name="Enrico T."/>
            <person name="Nicola S."/>
        </authorList>
    </citation>
    <scope>NUCLEOTIDE SEQUENCE [LARGE SCALE GENOMIC DNA]</scope>
    <source>
        <strain evidence="1 2">DSM 45176</strain>
    </source>
</reference>